<evidence type="ECO:0000259" key="3">
    <source>
        <dbReference type="PROSITE" id="PS51135"/>
    </source>
</evidence>
<dbReference type="PANTHER" id="PTHR13067">
    <property type="entry name" value="CASPASE-ACTIVATED DNASE"/>
    <property type="match status" value="1"/>
</dbReference>
<dbReference type="SUPFAM" id="SSF54277">
    <property type="entry name" value="CAD &amp; PB1 domains"/>
    <property type="match status" value="1"/>
</dbReference>
<dbReference type="SUPFAM" id="SSF54060">
    <property type="entry name" value="His-Me finger endonucleases"/>
    <property type="match status" value="1"/>
</dbReference>
<dbReference type="SMART" id="SM00266">
    <property type="entry name" value="CAD"/>
    <property type="match status" value="1"/>
</dbReference>
<dbReference type="InterPro" id="IPR039729">
    <property type="entry name" value="DFF40"/>
</dbReference>
<dbReference type="Pfam" id="PF02017">
    <property type="entry name" value="CIDE-N"/>
    <property type="match status" value="1"/>
</dbReference>
<keyword evidence="1 2" id="KW-0053">Apoptosis</keyword>
<dbReference type="PANTHER" id="PTHR13067:SF2">
    <property type="entry name" value="CASPASE-ACTIVATED DNASE"/>
    <property type="match status" value="1"/>
</dbReference>
<dbReference type="GO" id="GO:0006309">
    <property type="term" value="P:apoptotic DNA fragmentation"/>
    <property type="evidence" value="ECO:0007669"/>
    <property type="project" value="InterPro"/>
</dbReference>
<dbReference type="Pfam" id="PF09230">
    <property type="entry name" value="DFF40"/>
    <property type="match status" value="1"/>
</dbReference>
<dbReference type="STRING" id="37653.A0A0L8HNU4"/>
<dbReference type="GO" id="GO:0004520">
    <property type="term" value="F:DNA endonuclease activity"/>
    <property type="evidence" value="ECO:0007669"/>
    <property type="project" value="InterPro"/>
</dbReference>
<gene>
    <name evidence="4" type="ORF">OCBIM_22010328mg</name>
</gene>
<dbReference type="EMBL" id="KQ417670">
    <property type="protein sequence ID" value="KOF90854.1"/>
    <property type="molecule type" value="Genomic_DNA"/>
</dbReference>
<dbReference type="OMA" id="KAEHVEW"/>
<proteinExistence type="predicted"/>
<dbReference type="GO" id="GO:0005634">
    <property type="term" value="C:nucleus"/>
    <property type="evidence" value="ECO:0007669"/>
    <property type="project" value="InterPro"/>
</dbReference>
<dbReference type="KEGG" id="obi:106869512"/>
<reference evidence="4" key="1">
    <citation type="submission" date="2015-07" db="EMBL/GenBank/DDBJ databases">
        <title>MeaNS - Measles Nucleotide Surveillance Program.</title>
        <authorList>
            <person name="Tran T."/>
            <person name="Druce J."/>
        </authorList>
    </citation>
    <scope>NUCLEOTIDE SEQUENCE</scope>
    <source>
        <strain evidence="4">UCB-OBI-ISO-001</strain>
        <tissue evidence="4">Gonad</tissue>
    </source>
</reference>
<sequence length="320" mass="37613">MEWFQMNRPYKIRGIQDQKYGVSVNSLGKLISEGSEKLNMDANEVRVVLEDDGTLVDSSYFKRLPPQTVFVLLRKDEKWSGIMNMIQNIFKADGLDLQEILKSDAGDELLEKIKKVMKETQDDRSCLELRSEDENWFADVKKTFKRKSEYMNYKAQSRVKKYYSDASAKLRKDVDQEISKVIQKLIDQLKTKLEKNSYQGAYFDRTASETERICDSDGWFNCEGKFDENTCKKSHKINPYSTRENCMLFALWDLDHIIEKTRVVIPMVLKAAKMKKTKQILSCDKIYNLLFTRQNLKLVYKECHDKKSRVSTLDWNTLYL</sequence>
<organism evidence="4">
    <name type="scientific">Octopus bimaculoides</name>
    <name type="common">California two-spotted octopus</name>
    <dbReference type="NCBI Taxonomy" id="37653"/>
    <lineage>
        <taxon>Eukaryota</taxon>
        <taxon>Metazoa</taxon>
        <taxon>Spiralia</taxon>
        <taxon>Lophotrochozoa</taxon>
        <taxon>Mollusca</taxon>
        <taxon>Cephalopoda</taxon>
        <taxon>Coleoidea</taxon>
        <taxon>Octopodiformes</taxon>
        <taxon>Octopoda</taxon>
        <taxon>Incirrata</taxon>
        <taxon>Octopodidae</taxon>
        <taxon>Octopus</taxon>
    </lineage>
</organism>
<dbReference type="InterPro" id="IPR015311">
    <property type="entry name" value="DFF40_C"/>
</dbReference>
<evidence type="ECO:0000256" key="2">
    <source>
        <dbReference type="PROSITE-ProRule" id="PRU00447"/>
    </source>
</evidence>
<dbReference type="InterPro" id="IPR044925">
    <property type="entry name" value="His-Me_finger_sf"/>
</dbReference>
<dbReference type="Gene3D" id="3.10.20.10">
    <property type="match status" value="1"/>
</dbReference>
<dbReference type="GO" id="GO:0016787">
    <property type="term" value="F:hydrolase activity"/>
    <property type="evidence" value="ECO:0007669"/>
    <property type="project" value="InterPro"/>
</dbReference>
<protein>
    <recommendedName>
        <fullName evidence="3">CIDE-N domain-containing protein</fullName>
    </recommendedName>
</protein>
<accession>A0A0L8HNU4</accession>
<dbReference type="OrthoDB" id="9943677at2759"/>
<dbReference type="AlphaFoldDB" id="A0A0L8HNU4"/>
<feature type="domain" description="CIDE-N" evidence="3">
    <location>
        <begin position="6"/>
        <end position="81"/>
    </location>
</feature>
<name>A0A0L8HNU4_OCTBM</name>
<dbReference type="InterPro" id="IPR003508">
    <property type="entry name" value="CIDE-N_dom"/>
</dbReference>
<dbReference type="PROSITE" id="PS51135">
    <property type="entry name" value="CIDE_N"/>
    <property type="match status" value="1"/>
</dbReference>
<evidence type="ECO:0000256" key="1">
    <source>
        <dbReference type="ARBA" id="ARBA00022703"/>
    </source>
</evidence>
<evidence type="ECO:0000313" key="4">
    <source>
        <dbReference type="EMBL" id="KOF90854.1"/>
    </source>
</evidence>
<dbReference type="GO" id="GO:0005737">
    <property type="term" value="C:cytoplasm"/>
    <property type="evidence" value="ECO:0007669"/>
    <property type="project" value="InterPro"/>
</dbReference>